<keyword evidence="2" id="KW-0326">Glycosidase</keyword>
<name>A0A223HXA2_THETR</name>
<keyword evidence="2" id="KW-0378">Hydrolase</keyword>
<keyword evidence="3" id="KW-0732">Signal</keyword>
<evidence type="ECO:0000313" key="6">
    <source>
        <dbReference type="Proteomes" id="UP000214975"/>
    </source>
</evidence>
<protein>
    <submittedName>
        <fullName evidence="5">Cellulase/putative carbohydrate-binding protein</fullName>
    </submittedName>
</protein>
<dbReference type="GO" id="GO:0016798">
    <property type="term" value="F:hydrolase activity, acting on glycosyl bonds"/>
    <property type="evidence" value="ECO:0007669"/>
    <property type="project" value="UniProtKB-KW"/>
</dbReference>
<proteinExistence type="predicted"/>
<dbReference type="Pfam" id="PF00754">
    <property type="entry name" value="F5_F8_type_C"/>
    <property type="match status" value="1"/>
</dbReference>
<dbReference type="AlphaFoldDB" id="A0A223HXA2"/>
<dbReference type="InterPro" id="IPR017853">
    <property type="entry name" value="GH"/>
</dbReference>
<dbReference type="Gene3D" id="2.60.120.260">
    <property type="entry name" value="Galactose-binding domain-like"/>
    <property type="match status" value="1"/>
</dbReference>
<dbReference type="PROSITE" id="PS50022">
    <property type="entry name" value="FA58C_3"/>
    <property type="match status" value="1"/>
</dbReference>
<dbReference type="Gene3D" id="2.60.40.1180">
    <property type="entry name" value="Golgi alpha-mannosidase II"/>
    <property type="match status" value="1"/>
</dbReference>
<evidence type="ECO:0000259" key="4">
    <source>
        <dbReference type="PROSITE" id="PS50022"/>
    </source>
</evidence>
<dbReference type="Gene3D" id="3.20.20.80">
    <property type="entry name" value="Glycosidases"/>
    <property type="match status" value="1"/>
</dbReference>
<dbReference type="SUPFAM" id="SSF49785">
    <property type="entry name" value="Galactose-binding domain-like"/>
    <property type="match status" value="1"/>
</dbReference>
<evidence type="ECO:0000256" key="3">
    <source>
        <dbReference type="SAM" id="SignalP"/>
    </source>
</evidence>
<evidence type="ECO:0000256" key="2">
    <source>
        <dbReference type="ARBA" id="ARBA00023295"/>
    </source>
</evidence>
<dbReference type="RefSeq" id="WP_164906155.1">
    <property type="nucleotide sequence ID" value="NZ_CP016893.1"/>
</dbReference>
<sequence>MLKNYKRFLSLTSVFLLMLTFPASSLAINNTNKTVNEKTINGTINIYPDKITNKINSKIFGIHVPAWNETIFNNKTINKRMLNNLKEAGINYIVYPGGNFGYDFIWNKPNSPNEMNTDELVDLSRQLNASIKISLNPNASPELAAEWINYVNKKLKANVKYWEVADEPYLTMKVDDFINKMKEFVPIMKKADPNIKIIANVSVSNENYTKKVIKELGNYIDVYSIHYFPLSPSKKINPSSPYEENNKELFYNDLLNSTQQLDEQLNTLKKWVREANSNKKVEYQIGSFAPVWWGPEDWTTNSLPDGLWTADMLGTFAKEDITGAAFWALMNPYPPAKGDFGMFSPEMKPYVSYYPYVLFNKHFGKEMIESNTDIKDISVYSSLSEDHKNLYIMVINKSPDKNYQVNFNLNKFIPRGDADAWILDGPVIVDNPTNYGLRREALSNINSSFIYDIKPYSVVSIEIPNKYSKLNIADTPNLALNKSAEASSIALNTDSKYYITYDYVPDKALDGDLTTRWASKIFTKDNEWFGADLGSIQKFSQIKINWEYWATKYDIEISNDGVKWDKIADQNQVVKEKIGPQPIDVINLNNPVDARYIRINMYGRPESSGSKASCSQWTPDAYSIWEFGVYLK</sequence>
<dbReference type="InterPro" id="IPR000421">
    <property type="entry name" value="FA58C"/>
</dbReference>
<dbReference type="PANTHER" id="PTHR43576:SF3">
    <property type="entry name" value="ALPHA-L-ARABINOFURANOSIDASE C"/>
    <property type="match status" value="1"/>
</dbReference>
<dbReference type="Proteomes" id="UP000214975">
    <property type="component" value="Chromosome"/>
</dbReference>
<dbReference type="PANTHER" id="PTHR43576">
    <property type="entry name" value="ALPHA-L-ARABINOFURANOSIDASE C-RELATED"/>
    <property type="match status" value="1"/>
</dbReference>
<gene>
    <name evidence="5" type="primary">celB</name>
    <name evidence="5" type="ORF">Thert_00869</name>
</gene>
<dbReference type="SUPFAM" id="SSF51445">
    <property type="entry name" value="(Trans)glycosidases"/>
    <property type="match status" value="1"/>
</dbReference>
<comment type="pathway">
    <text evidence="1">Glycan metabolism.</text>
</comment>
<feature type="domain" description="F5/8 type C" evidence="4">
    <location>
        <begin position="473"/>
        <end position="599"/>
    </location>
</feature>
<feature type="chain" id="PRO_5012601113" evidence="3">
    <location>
        <begin position="28"/>
        <end position="632"/>
    </location>
</feature>
<dbReference type="InterPro" id="IPR008979">
    <property type="entry name" value="Galactose-bd-like_sf"/>
</dbReference>
<feature type="signal peptide" evidence="3">
    <location>
        <begin position="1"/>
        <end position="27"/>
    </location>
</feature>
<reference evidence="5 6" key="1">
    <citation type="submission" date="2016-08" db="EMBL/GenBank/DDBJ databases">
        <title>A novel genetic cassette of butanologenic Thermoanaerobacterium thermosaccharolyticum that directly convert cellulose to butanol.</title>
        <authorList>
            <person name="Li T."/>
            <person name="He J."/>
        </authorList>
    </citation>
    <scope>NUCLEOTIDE SEQUENCE [LARGE SCALE GENOMIC DNA]</scope>
    <source>
        <strain evidence="5 6">TG57</strain>
    </source>
</reference>
<dbReference type="SMR" id="A0A223HXA2"/>
<dbReference type="EMBL" id="CP016893">
    <property type="protein sequence ID" value="AST57007.1"/>
    <property type="molecule type" value="Genomic_DNA"/>
</dbReference>
<organism evidence="5 6">
    <name type="scientific">Thermoanaerobacterium thermosaccharolyticum</name>
    <name type="common">Clostridium thermosaccharolyticum</name>
    <dbReference type="NCBI Taxonomy" id="1517"/>
    <lineage>
        <taxon>Bacteria</taxon>
        <taxon>Bacillati</taxon>
        <taxon>Bacillota</taxon>
        <taxon>Clostridia</taxon>
        <taxon>Thermoanaerobacterales</taxon>
        <taxon>Thermoanaerobacteraceae</taxon>
        <taxon>Thermoanaerobacterium</taxon>
    </lineage>
</organism>
<dbReference type="InterPro" id="IPR013780">
    <property type="entry name" value="Glyco_hydro_b"/>
</dbReference>
<accession>A0A223HXA2</accession>
<dbReference type="GO" id="GO:0000272">
    <property type="term" value="P:polysaccharide catabolic process"/>
    <property type="evidence" value="ECO:0007669"/>
    <property type="project" value="TreeGrafter"/>
</dbReference>
<evidence type="ECO:0000313" key="5">
    <source>
        <dbReference type="EMBL" id="AST57007.1"/>
    </source>
</evidence>
<evidence type="ECO:0000256" key="1">
    <source>
        <dbReference type="ARBA" id="ARBA00004881"/>
    </source>
</evidence>